<comment type="caution">
    <text evidence="7">The sequence shown here is derived from an EMBL/GenBank/DDBJ whole genome shotgun (WGS) entry which is preliminary data.</text>
</comment>
<dbReference type="Gene3D" id="1.10.10.1410">
    <property type="match status" value="1"/>
</dbReference>
<feature type="transmembrane region" description="Helical" evidence="6">
    <location>
        <begin position="133"/>
        <end position="154"/>
    </location>
</feature>
<organism evidence="7 8">
    <name type="scientific">Glycine soja</name>
    <name type="common">Wild soybean</name>
    <dbReference type="NCBI Taxonomy" id="3848"/>
    <lineage>
        <taxon>Eukaryota</taxon>
        <taxon>Viridiplantae</taxon>
        <taxon>Streptophyta</taxon>
        <taxon>Embryophyta</taxon>
        <taxon>Tracheophyta</taxon>
        <taxon>Spermatophyta</taxon>
        <taxon>Magnoliopsida</taxon>
        <taxon>eudicotyledons</taxon>
        <taxon>Gunneridae</taxon>
        <taxon>Pentapetalae</taxon>
        <taxon>rosids</taxon>
        <taxon>fabids</taxon>
        <taxon>Fabales</taxon>
        <taxon>Fabaceae</taxon>
        <taxon>Papilionoideae</taxon>
        <taxon>50 kb inversion clade</taxon>
        <taxon>NPAAA clade</taxon>
        <taxon>indigoferoid/millettioid clade</taxon>
        <taxon>Phaseoleae</taxon>
        <taxon>Glycine</taxon>
        <taxon>Glycine subgen. Soja</taxon>
    </lineage>
</organism>
<dbReference type="Pfam" id="PF00428">
    <property type="entry name" value="Ribosomal_60s"/>
    <property type="match status" value="1"/>
</dbReference>
<evidence type="ECO:0000256" key="6">
    <source>
        <dbReference type="SAM" id="Phobius"/>
    </source>
</evidence>
<evidence type="ECO:0000256" key="4">
    <source>
        <dbReference type="ARBA" id="ARBA00022980"/>
    </source>
</evidence>
<dbReference type="AlphaFoldDB" id="A0A445LHF0"/>
<dbReference type="GO" id="GO:0022625">
    <property type="term" value="C:cytosolic large ribosomal subunit"/>
    <property type="evidence" value="ECO:0007669"/>
    <property type="project" value="TreeGrafter"/>
</dbReference>
<dbReference type="FunFam" id="1.10.10.1410:FF:000001">
    <property type="entry name" value="60S acidic ribosomal protein P1"/>
    <property type="match status" value="1"/>
</dbReference>
<reference evidence="7 8" key="1">
    <citation type="submission" date="2018-09" db="EMBL/GenBank/DDBJ databases">
        <title>A high-quality reference genome of wild soybean provides a powerful tool to mine soybean genomes.</title>
        <authorList>
            <person name="Xie M."/>
            <person name="Chung C.Y.L."/>
            <person name="Li M.-W."/>
            <person name="Wong F.-L."/>
            <person name="Chan T.-F."/>
            <person name="Lam H.-M."/>
        </authorList>
    </citation>
    <scope>NUCLEOTIDE SEQUENCE [LARGE SCALE GENOMIC DNA]</scope>
    <source>
        <strain evidence="8">cv. W05</strain>
        <tissue evidence="7">Hypocotyl of etiolated seedlings</tissue>
    </source>
</reference>
<keyword evidence="4 7" id="KW-0689">Ribosomal protein</keyword>
<dbReference type="GO" id="GO:0006414">
    <property type="term" value="P:translational elongation"/>
    <property type="evidence" value="ECO:0007669"/>
    <property type="project" value="InterPro"/>
</dbReference>
<dbReference type="GO" id="GO:0002181">
    <property type="term" value="P:cytoplasmic translation"/>
    <property type="evidence" value="ECO:0007669"/>
    <property type="project" value="TreeGrafter"/>
</dbReference>
<keyword evidence="6" id="KW-0812">Transmembrane</keyword>
<dbReference type="GO" id="GO:0030295">
    <property type="term" value="F:protein kinase activator activity"/>
    <property type="evidence" value="ECO:0007669"/>
    <property type="project" value="TreeGrafter"/>
</dbReference>
<keyword evidence="5" id="KW-0687">Ribonucleoprotein</keyword>
<dbReference type="HAMAP" id="MF_01478">
    <property type="entry name" value="Ribosomal_L12_arch"/>
    <property type="match status" value="1"/>
</dbReference>
<evidence type="ECO:0000313" key="8">
    <source>
        <dbReference type="Proteomes" id="UP000289340"/>
    </source>
</evidence>
<keyword evidence="8" id="KW-1185">Reference proteome</keyword>
<comment type="subunit">
    <text evidence="3">P1 and P2 exist as dimers at the large ribosomal subunit.</text>
</comment>
<proteinExistence type="inferred from homology"/>
<keyword evidence="6" id="KW-0472">Membrane</keyword>
<gene>
    <name evidence="7" type="ORF">D0Y65_008285</name>
</gene>
<comment type="function">
    <text evidence="1">Plays an important role in the elongation step of protein synthesis.</text>
</comment>
<dbReference type="CDD" id="cd05831">
    <property type="entry name" value="Ribosomal_P1"/>
    <property type="match status" value="1"/>
</dbReference>
<evidence type="ECO:0000256" key="3">
    <source>
        <dbReference type="ARBA" id="ARBA00011266"/>
    </source>
</evidence>
<dbReference type="SMR" id="A0A445LHF0"/>
<name>A0A445LHF0_GLYSO</name>
<evidence type="ECO:0000256" key="2">
    <source>
        <dbReference type="ARBA" id="ARBA00005436"/>
    </source>
</evidence>
<evidence type="ECO:0000256" key="5">
    <source>
        <dbReference type="ARBA" id="ARBA00023274"/>
    </source>
</evidence>
<evidence type="ECO:0000313" key="7">
    <source>
        <dbReference type="EMBL" id="RZC22587.1"/>
    </source>
</evidence>
<comment type="similarity">
    <text evidence="2">Belongs to the eukaryotic ribosomal protein P1/P2 family.</text>
</comment>
<dbReference type="GO" id="GO:0043021">
    <property type="term" value="F:ribonucleoprotein complex binding"/>
    <property type="evidence" value="ECO:0007669"/>
    <property type="project" value="TreeGrafter"/>
</dbReference>
<sequence>MSLGETACSYAALILHEDGISVTADKISTLLKTAKVPVDSYWPTLFAKLAEKKNLGDLIANAAGGGAPVAVAAAPVAAAAGGAAAAAPAAEEKKKNRKKRVMMIWDSACLIRDILNDLVKFCGSLPFKVTLDIVGFIFVLVIYICIRLDFVVLYELRNVGFMSI</sequence>
<dbReference type="PANTHER" id="PTHR45696:SF40">
    <property type="entry name" value="60S ACIDIC RIBOSOMAL PROTEIN"/>
    <property type="match status" value="1"/>
</dbReference>
<evidence type="ECO:0000256" key="1">
    <source>
        <dbReference type="ARBA" id="ARBA00003362"/>
    </source>
</evidence>
<protein>
    <submittedName>
        <fullName evidence="7">60S acidic ribosomal protein P1-3</fullName>
    </submittedName>
</protein>
<dbReference type="EMBL" id="QZWG01000003">
    <property type="protein sequence ID" value="RZC22587.1"/>
    <property type="molecule type" value="Genomic_DNA"/>
</dbReference>
<keyword evidence="6" id="KW-1133">Transmembrane helix</keyword>
<dbReference type="GO" id="GO:0003735">
    <property type="term" value="F:structural constituent of ribosome"/>
    <property type="evidence" value="ECO:0007669"/>
    <property type="project" value="InterPro"/>
</dbReference>
<dbReference type="PANTHER" id="PTHR45696">
    <property type="entry name" value="60S ACIDIC RIBOSOMAL PROTEIN P1"/>
    <property type="match status" value="1"/>
</dbReference>
<accession>A0A445LHF0</accession>
<dbReference type="InterPro" id="IPR038716">
    <property type="entry name" value="P1/P2_N_sf"/>
</dbReference>
<dbReference type="Proteomes" id="UP000289340">
    <property type="component" value="Chromosome 3"/>
</dbReference>
<dbReference type="InterPro" id="IPR027534">
    <property type="entry name" value="Ribosomal_P1/P2"/>
</dbReference>